<dbReference type="Pfam" id="PF12796">
    <property type="entry name" value="Ank_2"/>
    <property type="match status" value="2"/>
</dbReference>
<dbReference type="PANTHER" id="PTHR46224">
    <property type="entry name" value="ANKYRIN REPEAT FAMILY PROTEIN"/>
    <property type="match status" value="1"/>
</dbReference>
<dbReference type="InterPro" id="IPR051616">
    <property type="entry name" value="Cul2-RING_E3_ligase_SR"/>
</dbReference>
<name>A0A8X8Z9K2_SALSN</name>
<evidence type="ECO:0000256" key="1">
    <source>
        <dbReference type="PROSITE-ProRule" id="PRU00023"/>
    </source>
</evidence>
<protein>
    <submittedName>
        <fullName evidence="2">Uncharacterized protein</fullName>
    </submittedName>
</protein>
<dbReference type="EMBL" id="PNBA02000016">
    <property type="protein sequence ID" value="KAG6396821.1"/>
    <property type="molecule type" value="Genomic_DNA"/>
</dbReference>
<dbReference type="SMART" id="SM00248">
    <property type="entry name" value="ANK"/>
    <property type="match status" value="5"/>
</dbReference>
<sequence>MCSSCDNPCQPIFSSPPLEPVLSPPPPEPVPSPCHHLRRCHTVSIVPLRLRRHSYILSCGKDEIDDNMDALESVLAFHLSKIQNFSVGNPHSSEINLPGFLNLAFVDSTSTELVIFAVQVSISISNDTTVTTRTTSRNSVSCQSPVFRKALSRLFSEKLNAMDSSSEIGKLIRKPSSCLLLDSLMASIPHFTVGASIIEAGASGDLYQLKGDTPLAAAAKRGHVKIVEFLVKHGAEISIPNIEGFTALHYAAQNGNMELVDFLVKEGALIEADSADGSPLQIAVSHGNVETVKALLSHGAKVGRTHNLLFADDSLVCIIVFVDTPLICAVKSGSFECMRLLLEANANPNDYYAGLSTLASAVEECNTEFLKYLLKAKADPNSSNKDIFKPIEVAAMVQNRAAVEILFPVDKRITRRLNALDLGGLRDAGNKDYYRAIYQYRMASCIDPCNATWVSNRSLWEARVGRCMHSLIDVQKCIRLKPDLPVLIPHHGGDNAAAGNEIFKKFLYACLAFSLDPYNEAMCDAFR</sequence>
<evidence type="ECO:0000313" key="2">
    <source>
        <dbReference type="EMBL" id="KAG6396821.1"/>
    </source>
</evidence>
<feature type="repeat" description="ANK" evidence="1">
    <location>
        <begin position="243"/>
        <end position="275"/>
    </location>
</feature>
<keyword evidence="1" id="KW-0040">ANK repeat</keyword>
<dbReference type="PROSITE" id="PS50088">
    <property type="entry name" value="ANK_REPEAT"/>
    <property type="match status" value="4"/>
</dbReference>
<proteinExistence type="predicted"/>
<dbReference type="InterPro" id="IPR002110">
    <property type="entry name" value="Ankyrin_rpt"/>
</dbReference>
<dbReference type="PRINTS" id="PR01415">
    <property type="entry name" value="ANKYRIN"/>
</dbReference>
<dbReference type="Pfam" id="PF00023">
    <property type="entry name" value="Ank"/>
    <property type="match status" value="1"/>
</dbReference>
<comment type="caution">
    <text evidence="2">The sequence shown here is derived from an EMBL/GenBank/DDBJ whole genome shotgun (WGS) entry which is preliminary data.</text>
</comment>
<gene>
    <name evidence="2" type="ORF">SASPL_142978</name>
</gene>
<reference evidence="2" key="1">
    <citation type="submission" date="2018-01" db="EMBL/GenBank/DDBJ databases">
        <authorList>
            <person name="Mao J.F."/>
        </authorList>
    </citation>
    <scope>NUCLEOTIDE SEQUENCE</scope>
    <source>
        <strain evidence="2">Huo1</strain>
        <tissue evidence="2">Leaf</tissue>
    </source>
</reference>
<dbReference type="InterPro" id="IPR036770">
    <property type="entry name" value="Ankyrin_rpt-contain_sf"/>
</dbReference>
<feature type="repeat" description="ANK" evidence="1">
    <location>
        <begin position="275"/>
        <end position="307"/>
    </location>
</feature>
<feature type="repeat" description="ANK" evidence="1">
    <location>
        <begin position="353"/>
        <end position="385"/>
    </location>
</feature>
<dbReference type="SUPFAM" id="SSF48452">
    <property type="entry name" value="TPR-like"/>
    <property type="match status" value="1"/>
</dbReference>
<dbReference type="PROSITE" id="PS50297">
    <property type="entry name" value="ANK_REP_REGION"/>
    <property type="match status" value="3"/>
</dbReference>
<feature type="repeat" description="ANK" evidence="1">
    <location>
        <begin position="210"/>
        <end position="242"/>
    </location>
</feature>
<dbReference type="PANTHER" id="PTHR46224:SF6">
    <property type="entry name" value="ANKYRIN REPEAT FAMILY PROTEIN"/>
    <property type="match status" value="1"/>
</dbReference>
<dbReference type="Proteomes" id="UP000298416">
    <property type="component" value="Unassembled WGS sequence"/>
</dbReference>
<reference evidence="2" key="2">
    <citation type="submission" date="2020-08" db="EMBL/GenBank/DDBJ databases">
        <title>Plant Genome Project.</title>
        <authorList>
            <person name="Zhang R.-G."/>
        </authorList>
    </citation>
    <scope>NUCLEOTIDE SEQUENCE</scope>
    <source>
        <strain evidence="2">Huo1</strain>
        <tissue evidence="2">Leaf</tissue>
    </source>
</reference>
<organism evidence="2">
    <name type="scientific">Salvia splendens</name>
    <name type="common">Scarlet sage</name>
    <dbReference type="NCBI Taxonomy" id="180675"/>
    <lineage>
        <taxon>Eukaryota</taxon>
        <taxon>Viridiplantae</taxon>
        <taxon>Streptophyta</taxon>
        <taxon>Embryophyta</taxon>
        <taxon>Tracheophyta</taxon>
        <taxon>Spermatophyta</taxon>
        <taxon>Magnoliopsida</taxon>
        <taxon>eudicotyledons</taxon>
        <taxon>Gunneridae</taxon>
        <taxon>Pentapetalae</taxon>
        <taxon>asterids</taxon>
        <taxon>lamiids</taxon>
        <taxon>Lamiales</taxon>
        <taxon>Lamiaceae</taxon>
        <taxon>Nepetoideae</taxon>
        <taxon>Mentheae</taxon>
        <taxon>Salviinae</taxon>
        <taxon>Salvia</taxon>
        <taxon>Salvia subgen. Calosphace</taxon>
        <taxon>core Calosphace</taxon>
    </lineage>
</organism>
<dbReference type="Gene3D" id="1.25.40.20">
    <property type="entry name" value="Ankyrin repeat-containing domain"/>
    <property type="match status" value="1"/>
</dbReference>
<dbReference type="Gene3D" id="1.25.40.10">
    <property type="entry name" value="Tetratricopeptide repeat domain"/>
    <property type="match status" value="1"/>
</dbReference>
<keyword evidence="3" id="KW-1185">Reference proteome</keyword>
<dbReference type="SUPFAM" id="SSF48403">
    <property type="entry name" value="Ankyrin repeat"/>
    <property type="match status" value="1"/>
</dbReference>
<evidence type="ECO:0000313" key="3">
    <source>
        <dbReference type="Proteomes" id="UP000298416"/>
    </source>
</evidence>
<dbReference type="AlphaFoldDB" id="A0A8X8Z9K2"/>
<dbReference type="InterPro" id="IPR011990">
    <property type="entry name" value="TPR-like_helical_dom_sf"/>
</dbReference>
<accession>A0A8X8Z9K2</accession>